<keyword evidence="5 10" id="KW-0479">Metal-binding</keyword>
<dbReference type="InterPro" id="IPR017972">
    <property type="entry name" value="Cyt_P450_CS"/>
</dbReference>
<dbReference type="InterPro" id="IPR001128">
    <property type="entry name" value="Cyt_P450"/>
</dbReference>
<comment type="similarity">
    <text evidence="3">Belongs to the cytochrome P450 family.</text>
</comment>
<dbReference type="PROSITE" id="PS00086">
    <property type="entry name" value="CYTOCHROME_P450"/>
    <property type="match status" value="1"/>
</dbReference>
<dbReference type="InterPro" id="IPR036396">
    <property type="entry name" value="Cyt_P450_sf"/>
</dbReference>
<keyword evidence="8 10" id="KW-0408">Iron</keyword>
<dbReference type="Pfam" id="PF12143">
    <property type="entry name" value="PPO1_KFDV"/>
    <property type="match status" value="1"/>
</dbReference>
<keyword evidence="4 10" id="KW-0349">Heme</keyword>
<protein>
    <recommendedName>
        <fullName evidence="12">Tyrosinase copper-binding domain-containing protein</fullName>
    </recommendedName>
</protein>
<dbReference type="GO" id="GO:0016705">
    <property type="term" value="F:oxidoreductase activity, acting on paired donors, with incorporation or reduction of molecular oxygen"/>
    <property type="evidence" value="ECO:0007669"/>
    <property type="project" value="InterPro"/>
</dbReference>
<keyword evidence="11" id="KW-0812">Transmembrane</keyword>
<dbReference type="InterPro" id="IPR002401">
    <property type="entry name" value="Cyt_P450_E_grp-I"/>
</dbReference>
<proteinExistence type="inferred from homology"/>
<comment type="cofactor">
    <cofactor evidence="1">
        <name>Cu(2+)</name>
        <dbReference type="ChEBI" id="CHEBI:29036"/>
    </cofactor>
</comment>
<dbReference type="AlphaFoldDB" id="A0A176W5U5"/>
<evidence type="ECO:0000256" key="2">
    <source>
        <dbReference type="ARBA" id="ARBA00009928"/>
    </source>
</evidence>
<keyword evidence="11" id="KW-0472">Membrane</keyword>
<sequence>MAATNASTLLGHMYDPRSWSFGTTSLLVAVVVAVSMGLLKVRVKRKTSNLPPGPRSYPLIGHMLEMRGAEMPEKLWSLSQTNNWPIMSFIFPNIPTVIVSSPEVTKEMLITKGNVFNSRVREMRATRGLRMSPDGKSETGALFTPHGPAWKVTRKIMVAGQNEFKRILGHDYVVRVLLPQLYKEIDSEVSIDARHQIAKTMIVRILMVFVFGPGAEQYAEEIIPLNDQLFVVTDNNHAIETFLPCIGESASWLYNKLVARRLVARKRKAYEEILSQRGVKYNLKNEWSLSDMVQEAERNGEINHDQALEIYEECFFAGQDPTVAAVEGTLRMIVENPKILVKVQQEMDEVLGEGKQLRLTDVERLPYFQGVIKEGLRLHRAIPFLIPHCAHEDATLGGFDIPKNMMLLVNLWGLARDPASFPDPYEAKPERFLERDTNFSGNDGKYVVFGVGQRICPGQSMALFILNMVIGSMCQRYNLAVAKDWKHERDTGTFFKELDATAGQIPQIFLPYQQSNRWPRQHGRHGKIRNTFLYEGKRRNPNHMPPKVLPLTFDASLEKERANWTHDQIRHANLGQVYEMVYNKVSAREYMGGPYDTNSNFTEAVNVTVGESGGSESLHNTAHEWVGMLNNTAYPDNEDMGVFTYAGRDPIFYSHHANVDRLWNVWKALPDKITPDGHRVRKDYDDYDFLETEFTFYDENADMVIVKVKDTLESNKLGYTYQPMVEADSLWINHKPNGTKPSYKRSDVRVSTSNAIGRHPTSFKLTRRAPTAADLRGTQAQNVNQLSEGVVLEHVRVPELMYVRFDVFLDSPTATAETDEDESAYVGTFTHLPSGVTTVTDLGQKMVHVEDDDMYRTLNIRFSTSLALKRLGVTKWDTDITVTVVPRFRPHGYGWNIKALIFDCLRQEFT</sequence>
<evidence type="ECO:0000259" key="12">
    <source>
        <dbReference type="PROSITE" id="PS00498"/>
    </source>
</evidence>
<keyword evidence="6" id="KW-0883">Thioether bond</keyword>
<dbReference type="Proteomes" id="UP000077202">
    <property type="component" value="Unassembled WGS sequence"/>
</dbReference>
<evidence type="ECO:0000256" key="5">
    <source>
        <dbReference type="ARBA" id="ARBA00022723"/>
    </source>
</evidence>
<dbReference type="PANTHER" id="PTHR24289">
    <property type="entry name" value="STEROID 17-ALPHA-HYDROXYLASE/17,20 LYASE"/>
    <property type="match status" value="1"/>
</dbReference>
<dbReference type="GO" id="GO:0005506">
    <property type="term" value="F:iron ion binding"/>
    <property type="evidence" value="ECO:0007669"/>
    <property type="project" value="InterPro"/>
</dbReference>
<name>A0A176W5U5_MARPO</name>
<evidence type="ECO:0000256" key="11">
    <source>
        <dbReference type="SAM" id="Phobius"/>
    </source>
</evidence>
<dbReference type="SUPFAM" id="SSF48264">
    <property type="entry name" value="Cytochrome P450"/>
    <property type="match status" value="1"/>
</dbReference>
<dbReference type="Pfam" id="PF00067">
    <property type="entry name" value="p450"/>
    <property type="match status" value="1"/>
</dbReference>
<dbReference type="EMBL" id="LVLJ01001740">
    <property type="protein sequence ID" value="OAE28389.1"/>
    <property type="molecule type" value="Genomic_DNA"/>
</dbReference>
<dbReference type="Gene3D" id="1.10.1280.10">
    <property type="entry name" value="Di-copper center containing domain from catechol oxidase"/>
    <property type="match status" value="1"/>
</dbReference>
<evidence type="ECO:0000256" key="1">
    <source>
        <dbReference type="ARBA" id="ARBA00001973"/>
    </source>
</evidence>
<dbReference type="Pfam" id="PF12142">
    <property type="entry name" value="PPO1_DWL"/>
    <property type="match status" value="1"/>
</dbReference>
<dbReference type="PROSITE" id="PS00498">
    <property type="entry name" value="TYROSINASE_2"/>
    <property type="match status" value="1"/>
</dbReference>
<keyword evidence="7" id="KW-0560">Oxidoreductase</keyword>
<dbReference type="SUPFAM" id="SSF48056">
    <property type="entry name" value="Di-copper centre-containing domain"/>
    <property type="match status" value="1"/>
</dbReference>
<evidence type="ECO:0000313" key="13">
    <source>
        <dbReference type="EMBL" id="OAE28389.1"/>
    </source>
</evidence>
<evidence type="ECO:0000313" key="14">
    <source>
        <dbReference type="Proteomes" id="UP000077202"/>
    </source>
</evidence>
<dbReference type="InterPro" id="IPR022739">
    <property type="entry name" value="Polyphenol_oxidase_cen"/>
</dbReference>
<comment type="caution">
    <text evidence="13">The sequence shown here is derived from an EMBL/GenBank/DDBJ whole genome shotgun (WGS) entry which is preliminary data.</text>
</comment>
<dbReference type="InterPro" id="IPR022740">
    <property type="entry name" value="Polyphenol_oxidase_C"/>
</dbReference>
<dbReference type="PRINTS" id="PR00092">
    <property type="entry name" value="TYROSINASE"/>
</dbReference>
<dbReference type="GO" id="GO:0020037">
    <property type="term" value="F:heme binding"/>
    <property type="evidence" value="ECO:0007669"/>
    <property type="project" value="InterPro"/>
</dbReference>
<dbReference type="PRINTS" id="PR00463">
    <property type="entry name" value="EP450I"/>
</dbReference>
<dbReference type="Pfam" id="PF00264">
    <property type="entry name" value="Tyrosinase"/>
    <property type="match status" value="1"/>
</dbReference>
<evidence type="ECO:0000256" key="3">
    <source>
        <dbReference type="ARBA" id="ARBA00010617"/>
    </source>
</evidence>
<dbReference type="PANTHER" id="PTHR24289:SF1">
    <property type="entry name" value="STEROID 17-ALPHA-HYDROXYLASE_17,20 LYASE"/>
    <property type="match status" value="1"/>
</dbReference>
<evidence type="ECO:0000256" key="4">
    <source>
        <dbReference type="ARBA" id="ARBA00022617"/>
    </source>
</evidence>
<evidence type="ECO:0000256" key="9">
    <source>
        <dbReference type="ARBA" id="ARBA00023157"/>
    </source>
</evidence>
<evidence type="ECO:0000256" key="6">
    <source>
        <dbReference type="ARBA" id="ARBA00022784"/>
    </source>
</evidence>
<evidence type="ECO:0000256" key="7">
    <source>
        <dbReference type="ARBA" id="ARBA00023002"/>
    </source>
</evidence>
<feature type="binding site" description="axial binding residue" evidence="10">
    <location>
        <position position="456"/>
    </location>
    <ligand>
        <name>heme</name>
        <dbReference type="ChEBI" id="CHEBI:30413"/>
    </ligand>
    <ligandPart>
        <name>Fe</name>
        <dbReference type="ChEBI" id="CHEBI:18248"/>
    </ligandPart>
</feature>
<dbReference type="GO" id="GO:0004097">
    <property type="term" value="F:catechol oxidase activity"/>
    <property type="evidence" value="ECO:0007669"/>
    <property type="project" value="InterPro"/>
</dbReference>
<comment type="cofactor">
    <cofactor evidence="10">
        <name>heme</name>
        <dbReference type="ChEBI" id="CHEBI:30413"/>
    </cofactor>
</comment>
<dbReference type="InterPro" id="IPR002227">
    <property type="entry name" value="Tyrosinase_Cu-bd"/>
</dbReference>
<keyword evidence="9" id="KW-1015">Disulfide bond</keyword>
<reference evidence="13" key="1">
    <citation type="submission" date="2016-03" db="EMBL/GenBank/DDBJ databases">
        <title>Mechanisms controlling the formation of the plant cell surface in tip-growing cells are functionally conserved among land plants.</title>
        <authorList>
            <person name="Honkanen S."/>
            <person name="Jones V.A."/>
            <person name="Morieri G."/>
            <person name="Champion C."/>
            <person name="Hetherington A.J."/>
            <person name="Kelly S."/>
            <person name="Saint-Marcoux D."/>
            <person name="Proust H."/>
            <person name="Prescott H."/>
            <person name="Dolan L."/>
        </authorList>
    </citation>
    <scope>NUCLEOTIDE SEQUENCE [LARGE SCALE GENOMIC DNA]</scope>
    <source>
        <tissue evidence="13">Whole gametophyte</tissue>
    </source>
</reference>
<keyword evidence="11" id="KW-1133">Transmembrane helix</keyword>
<gene>
    <name evidence="13" type="ORF">AXG93_4027s1110</name>
</gene>
<evidence type="ECO:0000256" key="10">
    <source>
        <dbReference type="PIRSR" id="PIRSR602401-1"/>
    </source>
</evidence>
<feature type="transmembrane region" description="Helical" evidence="11">
    <location>
        <begin position="19"/>
        <end position="39"/>
    </location>
</feature>
<organism evidence="13 14">
    <name type="scientific">Marchantia polymorpha subsp. ruderalis</name>
    <dbReference type="NCBI Taxonomy" id="1480154"/>
    <lineage>
        <taxon>Eukaryota</taxon>
        <taxon>Viridiplantae</taxon>
        <taxon>Streptophyta</taxon>
        <taxon>Embryophyta</taxon>
        <taxon>Marchantiophyta</taxon>
        <taxon>Marchantiopsida</taxon>
        <taxon>Marchantiidae</taxon>
        <taxon>Marchantiales</taxon>
        <taxon>Marchantiaceae</taxon>
        <taxon>Marchantia</taxon>
    </lineage>
</organism>
<keyword evidence="14" id="KW-1185">Reference proteome</keyword>
<evidence type="ECO:0000256" key="8">
    <source>
        <dbReference type="ARBA" id="ARBA00023004"/>
    </source>
</evidence>
<comment type="similarity">
    <text evidence="2">Belongs to the tyrosinase family.</text>
</comment>
<dbReference type="Gene3D" id="1.10.630.10">
    <property type="entry name" value="Cytochrome P450"/>
    <property type="match status" value="1"/>
</dbReference>
<dbReference type="InterPro" id="IPR008922">
    <property type="entry name" value="Di-copper_centre_dom_sf"/>
</dbReference>
<feature type="domain" description="Tyrosinase copper-binding" evidence="12">
    <location>
        <begin position="649"/>
        <end position="660"/>
    </location>
</feature>
<accession>A0A176W5U5</accession>